<dbReference type="InterPro" id="IPR000415">
    <property type="entry name" value="Nitroreductase-like"/>
</dbReference>
<dbReference type="SUPFAM" id="SSF55469">
    <property type="entry name" value="FMN-dependent nitroreductase-like"/>
    <property type="match status" value="1"/>
</dbReference>
<keyword evidence="3" id="KW-1185">Reference proteome</keyword>
<feature type="domain" description="Nitroreductase" evidence="1">
    <location>
        <begin position="9"/>
        <end position="61"/>
    </location>
</feature>
<feature type="domain" description="Nitroreductase" evidence="1">
    <location>
        <begin position="83"/>
        <end position="152"/>
    </location>
</feature>
<evidence type="ECO:0000313" key="3">
    <source>
        <dbReference type="Proteomes" id="UP001228403"/>
    </source>
</evidence>
<evidence type="ECO:0000259" key="1">
    <source>
        <dbReference type="Pfam" id="PF00881"/>
    </source>
</evidence>
<dbReference type="PANTHER" id="PTHR23026">
    <property type="entry name" value="NADPH NITROREDUCTASE"/>
    <property type="match status" value="1"/>
</dbReference>
<dbReference type="Gene3D" id="3.40.109.10">
    <property type="entry name" value="NADH Oxidase"/>
    <property type="match status" value="1"/>
</dbReference>
<proteinExistence type="predicted"/>
<dbReference type="Proteomes" id="UP001228403">
    <property type="component" value="Unassembled WGS sequence"/>
</dbReference>
<dbReference type="InterPro" id="IPR050627">
    <property type="entry name" value="Nitroreductase/BluB"/>
</dbReference>
<comment type="caution">
    <text evidence="2">The sequence shown here is derived from an EMBL/GenBank/DDBJ whole genome shotgun (WGS) entry which is preliminary data.</text>
</comment>
<dbReference type="EMBL" id="JAUDCF010000003">
    <property type="protein sequence ID" value="MDM8144837.1"/>
    <property type="molecule type" value="Genomic_DNA"/>
</dbReference>
<accession>A0ABT7U2T6</accession>
<organism evidence="2 3">
    <name type="scientific">Bacteroides eggerthii</name>
    <dbReference type="NCBI Taxonomy" id="28111"/>
    <lineage>
        <taxon>Bacteria</taxon>
        <taxon>Pseudomonadati</taxon>
        <taxon>Bacteroidota</taxon>
        <taxon>Bacteroidia</taxon>
        <taxon>Bacteroidales</taxon>
        <taxon>Bacteroidaceae</taxon>
        <taxon>Bacteroides</taxon>
    </lineage>
</organism>
<dbReference type="CDD" id="cd02151">
    <property type="entry name" value="nitroreductase"/>
    <property type="match status" value="1"/>
</dbReference>
<reference evidence="3" key="2">
    <citation type="submission" date="2023-07" db="EMBL/GenBank/DDBJ databases">
        <title>Identification and characterization of horizontal gene transfer across gut microbiota members of farm animals based on homology search.</title>
        <authorList>
            <person name="Schwarzerova J."/>
            <person name="Nykrynova M."/>
            <person name="Jureckova K."/>
            <person name="Cejkova D."/>
            <person name="Rychlik I."/>
        </authorList>
    </citation>
    <scope>NUCLEOTIDE SEQUENCE [LARGE SCALE GENOMIC DNA]</scope>
    <source>
        <strain evidence="3">ET4</strain>
    </source>
</reference>
<gene>
    <name evidence="2" type="ORF">QUW02_02640</name>
</gene>
<dbReference type="PANTHER" id="PTHR23026:SF117">
    <property type="entry name" value="NITROREDUCTASE"/>
    <property type="match status" value="1"/>
</dbReference>
<dbReference type="Pfam" id="PF00881">
    <property type="entry name" value="Nitroreductase"/>
    <property type="match status" value="2"/>
</dbReference>
<evidence type="ECO:0000313" key="2">
    <source>
        <dbReference type="EMBL" id="MDM8144837.1"/>
    </source>
</evidence>
<reference evidence="2 3" key="1">
    <citation type="submission" date="2023-06" db="EMBL/GenBank/DDBJ databases">
        <authorList>
            <person name="Zeman M."/>
            <person name="Kubasova T."/>
            <person name="Jahodarova E."/>
            <person name="Nykrynova M."/>
            <person name="Rychlik I."/>
        </authorList>
    </citation>
    <scope>NUCLEOTIDE SEQUENCE [LARGE SCALE GENOMIC DNA]</scope>
    <source>
        <strain evidence="2 3">ET4</strain>
    </source>
</reference>
<protein>
    <submittedName>
        <fullName evidence="2">Nitroreductase family protein</fullName>
    </submittedName>
</protein>
<sequence length="184" mass="20254">MSHFYDLAARRRSIRRFTEQELTQDEVAALIGTALMAPSSKGTCCWQFVVIDDRDLLRQLAGCKEHGAAMLAEARAAVAVLADPSVSDVWVEDASVATTYLLLQAEDCGLGACWVQIRNRHTAGGASAEDEVRRLLQIPDHLRVLSLVALGHKARERSPFDPESLKWDKVHLNHYASSDAETGV</sequence>
<name>A0ABT7U2T6_9BACE</name>
<dbReference type="InterPro" id="IPR029479">
    <property type="entry name" value="Nitroreductase"/>
</dbReference>